<dbReference type="OrthoDB" id="465636at2"/>
<organism evidence="2 3">
    <name type="scientific">Actinophytocola oryzae</name>
    <dbReference type="NCBI Taxonomy" id="502181"/>
    <lineage>
        <taxon>Bacteria</taxon>
        <taxon>Bacillati</taxon>
        <taxon>Actinomycetota</taxon>
        <taxon>Actinomycetes</taxon>
        <taxon>Pseudonocardiales</taxon>
        <taxon>Pseudonocardiaceae</taxon>
    </lineage>
</organism>
<feature type="domain" description="Methyltransferase type 11" evidence="1">
    <location>
        <begin position="89"/>
        <end position="186"/>
    </location>
</feature>
<dbReference type="GO" id="GO:0008757">
    <property type="term" value="F:S-adenosylmethionine-dependent methyltransferase activity"/>
    <property type="evidence" value="ECO:0007669"/>
    <property type="project" value="InterPro"/>
</dbReference>
<gene>
    <name evidence="2" type="ORF">CLV71_10813</name>
</gene>
<reference evidence="2 3" key="1">
    <citation type="submission" date="2019-03" db="EMBL/GenBank/DDBJ databases">
        <title>Genomic Encyclopedia of Archaeal and Bacterial Type Strains, Phase II (KMG-II): from individual species to whole genera.</title>
        <authorList>
            <person name="Goeker M."/>
        </authorList>
    </citation>
    <scope>NUCLEOTIDE SEQUENCE [LARGE SCALE GENOMIC DNA]</scope>
    <source>
        <strain evidence="2 3">DSM 45499</strain>
    </source>
</reference>
<comment type="caution">
    <text evidence="2">The sequence shown here is derived from an EMBL/GenBank/DDBJ whole genome shotgun (WGS) entry which is preliminary data.</text>
</comment>
<dbReference type="GO" id="GO:0032259">
    <property type="term" value="P:methylation"/>
    <property type="evidence" value="ECO:0007669"/>
    <property type="project" value="UniProtKB-KW"/>
</dbReference>
<evidence type="ECO:0000313" key="3">
    <source>
        <dbReference type="Proteomes" id="UP000294927"/>
    </source>
</evidence>
<dbReference type="CDD" id="cd02440">
    <property type="entry name" value="AdoMet_MTases"/>
    <property type="match status" value="1"/>
</dbReference>
<dbReference type="Proteomes" id="UP000294927">
    <property type="component" value="Unassembled WGS sequence"/>
</dbReference>
<dbReference type="Gene3D" id="3.40.50.150">
    <property type="entry name" value="Vaccinia Virus protein VP39"/>
    <property type="match status" value="1"/>
</dbReference>
<evidence type="ECO:0000259" key="1">
    <source>
        <dbReference type="Pfam" id="PF08241"/>
    </source>
</evidence>
<dbReference type="InterPro" id="IPR029063">
    <property type="entry name" value="SAM-dependent_MTases_sf"/>
</dbReference>
<dbReference type="AlphaFoldDB" id="A0A4R7VH48"/>
<name>A0A4R7VH48_9PSEU</name>
<keyword evidence="2" id="KW-0808">Transferase</keyword>
<accession>A0A4R7VH48</accession>
<dbReference type="InterPro" id="IPR013216">
    <property type="entry name" value="Methyltransf_11"/>
</dbReference>
<dbReference type="EMBL" id="SOCP01000008">
    <property type="protein sequence ID" value="TDV48653.1"/>
    <property type="molecule type" value="Genomic_DNA"/>
</dbReference>
<dbReference type="Pfam" id="PF08241">
    <property type="entry name" value="Methyltransf_11"/>
    <property type="match status" value="1"/>
</dbReference>
<proteinExistence type="predicted"/>
<dbReference type="RefSeq" id="WP_133904711.1">
    <property type="nucleotide sequence ID" value="NZ_SOCP01000008.1"/>
</dbReference>
<dbReference type="SUPFAM" id="SSF53335">
    <property type="entry name" value="S-adenosyl-L-methionine-dependent methyltransferases"/>
    <property type="match status" value="1"/>
</dbReference>
<evidence type="ECO:0000313" key="2">
    <source>
        <dbReference type="EMBL" id="TDV48653.1"/>
    </source>
</evidence>
<keyword evidence="3" id="KW-1185">Reference proteome</keyword>
<keyword evidence="2" id="KW-0489">Methyltransferase</keyword>
<protein>
    <submittedName>
        <fullName evidence="2">Methyltransferase family protein</fullName>
    </submittedName>
</protein>
<sequence>MTTATKYTITLPPADHATVMAEQWSFQLLEDGRQTSIGAHDYAAIFRRPGLYEQLFYERLRCTSPRLASEALLSALANDTGDVHRLRVLDLGAGNGMVGELLPAARVIGLDISADARDACLRDRPHAYDAYYVADMADPDDELLKQLGEWEIDAFVSISALGFGDVPVAAFVNAYNVVADGGWVVFNIRENFLDARDTSGFAELVKEMTSTGALRVHRMERYRHRDSIDGDPLFYYLFVGRKAHDLGAAA</sequence>